<comment type="similarity">
    <text evidence="1">Belongs to the peroxiredoxin family. AhpC/Prx1 subfamily.</text>
</comment>
<organism evidence="8 9">
    <name type="scientific">Litorimonas cladophorae</name>
    <dbReference type="NCBI Taxonomy" id="1220491"/>
    <lineage>
        <taxon>Bacteria</taxon>
        <taxon>Pseudomonadati</taxon>
        <taxon>Pseudomonadota</taxon>
        <taxon>Alphaproteobacteria</taxon>
        <taxon>Maricaulales</taxon>
        <taxon>Robiginitomaculaceae</taxon>
    </lineage>
</organism>
<dbReference type="GO" id="GO:0033554">
    <property type="term" value="P:cellular response to stress"/>
    <property type="evidence" value="ECO:0007669"/>
    <property type="project" value="TreeGrafter"/>
</dbReference>
<dbReference type="GO" id="GO:0045454">
    <property type="term" value="P:cell redox homeostasis"/>
    <property type="evidence" value="ECO:0007669"/>
    <property type="project" value="TreeGrafter"/>
</dbReference>
<evidence type="ECO:0000256" key="2">
    <source>
        <dbReference type="ARBA" id="ARBA00022559"/>
    </source>
</evidence>
<accession>A0A918NCE2</accession>
<evidence type="ECO:0000313" key="9">
    <source>
        <dbReference type="Proteomes" id="UP000600865"/>
    </source>
</evidence>
<dbReference type="Proteomes" id="UP000600865">
    <property type="component" value="Unassembled WGS sequence"/>
</dbReference>
<dbReference type="SUPFAM" id="SSF52833">
    <property type="entry name" value="Thioredoxin-like"/>
    <property type="match status" value="1"/>
</dbReference>
<evidence type="ECO:0000256" key="3">
    <source>
        <dbReference type="ARBA" id="ARBA00022862"/>
    </source>
</evidence>
<protein>
    <submittedName>
        <fullName evidence="8">Peroxiredoxin</fullName>
    </submittedName>
</protein>
<evidence type="ECO:0000256" key="6">
    <source>
        <dbReference type="PIRSR" id="PIRSR000239-1"/>
    </source>
</evidence>
<evidence type="ECO:0000259" key="7">
    <source>
        <dbReference type="PROSITE" id="PS51352"/>
    </source>
</evidence>
<evidence type="ECO:0000256" key="4">
    <source>
        <dbReference type="ARBA" id="ARBA00023002"/>
    </source>
</evidence>
<dbReference type="Pfam" id="PF10417">
    <property type="entry name" value="1-cysPrx_C"/>
    <property type="match status" value="1"/>
</dbReference>
<comment type="caution">
    <text evidence="8">The sequence shown here is derived from an EMBL/GenBank/DDBJ whole genome shotgun (WGS) entry which is preliminary data.</text>
</comment>
<dbReference type="InterPro" id="IPR013766">
    <property type="entry name" value="Thioredoxin_domain"/>
</dbReference>
<dbReference type="InterPro" id="IPR024706">
    <property type="entry name" value="Peroxiredoxin_AhpC-typ"/>
</dbReference>
<name>A0A918NCE2_9PROT</name>
<dbReference type="PIRSF" id="PIRSF000239">
    <property type="entry name" value="AHPC"/>
    <property type="match status" value="1"/>
</dbReference>
<gene>
    <name evidence="8" type="ORF">GCM10011309_10100</name>
</gene>
<feature type="domain" description="Thioredoxin" evidence="7">
    <location>
        <begin position="21"/>
        <end position="176"/>
    </location>
</feature>
<dbReference type="Gene3D" id="3.40.30.10">
    <property type="entry name" value="Glutaredoxin"/>
    <property type="match status" value="1"/>
</dbReference>
<dbReference type="Pfam" id="PF00578">
    <property type="entry name" value="AhpC-TSA"/>
    <property type="match status" value="1"/>
</dbReference>
<dbReference type="InterPro" id="IPR036249">
    <property type="entry name" value="Thioredoxin-like_sf"/>
</dbReference>
<dbReference type="NCBIfam" id="NF009668">
    <property type="entry name" value="PRK13189.1"/>
    <property type="match status" value="1"/>
</dbReference>
<dbReference type="PROSITE" id="PS51352">
    <property type="entry name" value="THIOREDOXIN_2"/>
    <property type="match status" value="1"/>
</dbReference>
<dbReference type="GO" id="GO:0042744">
    <property type="term" value="P:hydrogen peroxide catabolic process"/>
    <property type="evidence" value="ECO:0007669"/>
    <property type="project" value="TreeGrafter"/>
</dbReference>
<dbReference type="InterPro" id="IPR000866">
    <property type="entry name" value="AhpC/TSA"/>
</dbReference>
<keyword evidence="3" id="KW-0049">Antioxidant</keyword>
<feature type="active site" description="Cysteine sulfenic acid (-SOH) intermediate; for peroxidase activity" evidence="6">
    <location>
        <position position="62"/>
    </location>
</feature>
<evidence type="ECO:0000313" key="8">
    <source>
        <dbReference type="EMBL" id="GGX62137.1"/>
    </source>
</evidence>
<dbReference type="EMBL" id="BMYV01000001">
    <property type="protein sequence ID" value="GGX62137.1"/>
    <property type="molecule type" value="Genomic_DNA"/>
</dbReference>
<dbReference type="InterPro" id="IPR050217">
    <property type="entry name" value="Peroxiredoxin"/>
</dbReference>
<proteinExistence type="inferred from homology"/>
<dbReference type="InterPro" id="IPR019479">
    <property type="entry name" value="Peroxiredoxin_C"/>
</dbReference>
<evidence type="ECO:0000256" key="1">
    <source>
        <dbReference type="ARBA" id="ARBA00009796"/>
    </source>
</evidence>
<reference evidence="8 9" key="1">
    <citation type="journal article" date="2014" name="Int. J. Syst. Evol. Microbiol.">
        <title>Complete genome sequence of Corynebacterium casei LMG S-19264T (=DSM 44701T), isolated from a smear-ripened cheese.</title>
        <authorList>
            <consortium name="US DOE Joint Genome Institute (JGI-PGF)"/>
            <person name="Walter F."/>
            <person name="Albersmeier A."/>
            <person name="Kalinowski J."/>
            <person name="Ruckert C."/>
        </authorList>
    </citation>
    <scope>NUCLEOTIDE SEQUENCE [LARGE SCALE GENOMIC DNA]</scope>
    <source>
        <strain evidence="8 9">KCTC 23968</strain>
    </source>
</reference>
<dbReference type="GO" id="GO:0005829">
    <property type="term" value="C:cytosol"/>
    <property type="evidence" value="ECO:0007669"/>
    <property type="project" value="TreeGrafter"/>
</dbReference>
<dbReference type="GO" id="GO:0008379">
    <property type="term" value="F:thioredoxin peroxidase activity"/>
    <property type="evidence" value="ECO:0007669"/>
    <property type="project" value="TreeGrafter"/>
</dbReference>
<keyword evidence="9" id="KW-1185">Reference proteome</keyword>
<dbReference type="PANTHER" id="PTHR10681:SF171">
    <property type="entry name" value="PEROXIREDOXIN 4"/>
    <property type="match status" value="1"/>
</dbReference>
<keyword evidence="4" id="KW-0560">Oxidoreductase</keyword>
<keyword evidence="5" id="KW-0676">Redox-active center</keyword>
<dbReference type="GO" id="GO:0006979">
    <property type="term" value="P:response to oxidative stress"/>
    <property type="evidence" value="ECO:0007669"/>
    <property type="project" value="TreeGrafter"/>
</dbReference>
<dbReference type="AlphaFoldDB" id="A0A918NCE2"/>
<dbReference type="PANTHER" id="PTHR10681">
    <property type="entry name" value="THIOREDOXIN PEROXIDASE"/>
    <property type="match status" value="1"/>
</dbReference>
<sequence length="231" mass="25339">MTLPENRAPFDGMAPSANVGPKLDEPAPLFTARTTLGTCALEDYRGQWVVLFSHPADFTPVCTSEFIAFQNALPEFEALNCALIGLSVDSVYSHIAWLESIEAKFDVKITFPVIEDVSMAVSTAYGMIHERSSSTATVRSVFIIDPNGILKALTHYPLTVGRSVNELLRLLKGLQLSERESVAIPAEWQPGGEVLYNAPCLFNDAIKAHDGQAWYFRKVANDTGEQDEVTS</sequence>
<evidence type="ECO:0000256" key="5">
    <source>
        <dbReference type="ARBA" id="ARBA00023284"/>
    </source>
</evidence>
<keyword evidence="2" id="KW-0575">Peroxidase</keyword>